<dbReference type="Proteomes" id="UP000461443">
    <property type="component" value="Unassembled WGS sequence"/>
</dbReference>
<dbReference type="GO" id="GO:0005737">
    <property type="term" value="C:cytoplasm"/>
    <property type="evidence" value="ECO:0007669"/>
    <property type="project" value="TreeGrafter"/>
</dbReference>
<comment type="caution">
    <text evidence="2">The sequence shown here is derived from an EMBL/GenBank/DDBJ whole genome shotgun (WGS) entry which is preliminary data.</text>
</comment>
<name>A0A845SR96_9GAMM</name>
<dbReference type="AlphaFoldDB" id="A0A845SR96"/>
<evidence type="ECO:0000313" key="2">
    <source>
        <dbReference type="EMBL" id="NDL65872.1"/>
    </source>
</evidence>
<dbReference type="PANTHER" id="PTHR42850">
    <property type="entry name" value="METALLOPHOSPHOESTERASE"/>
    <property type="match status" value="1"/>
</dbReference>
<dbReference type="SUPFAM" id="SSF56300">
    <property type="entry name" value="Metallo-dependent phosphatases"/>
    <property type="match status" value="1"/>
</dbReference>
<reference evidence="2 3" key="2">
    <citation type="submission" date="2020-02" db="EMBL/GenBank/DDBJ databases">
        <title>The new genus of Enterobacteriales.</title>
        <authorList>
            <person name="Kim I.S."/>
        </authorList>
    </citation>
    <scope>NUCLEOTIDE SEQUENCE [LARGE SCALE GENOMIC DNA]</scope>
    <source>
        <strain evidence="2 3">SAP-6</strain>
    </source>
</reference>
<proteinExistence type="predicted"/>
<organism evidence="2 3">
    <name type="scientific">Acerihabitans arboris</name>
    <dbReference type="NCBI Taxonomy" id="2691583"/>
    <lineage>
        <taxon>Bacteria</taxon>
        <taxon>Pseudomonadati</taxon>
        <taxon>Pseudomonadota</taxon>
        <taxon>Gammaproteobacteria</taxon>
        <taxon>Enterobacterales</taxon>
        <taxon>Pectobacteriaceae</taxon>
        <taxon>Acerihabitans</taxon>
    </lineage>
</organism>
<dbReference type="GO" id="GO:0016791">
    <property type="term" value="F:phosphatase activity"/>
    <property type="evidence" value="ECO:0007669"/>
    <property type="project" value="TreeGrafter"/>
</dbReference>
<sequence length="252" mass="28979">MNRITKENNSMLLHLSLPINSIGRDFFVGDIHGELDNLKRALCKLKFDYDRDRLICTGDLIDRGPKSFSALSLLNEKFFFSVIGNHEEMLLRSFDSRANRELSWYPNGGGWWENLNNYEKITCRDLIVNNMALLITVQFEKFSAGVVHGDFPLGMNWSDAISSVRDSKTDTRYFLWQRDRIKNKIDVRVEGIDYIFLGHTPISGPCKLGNCYFIDTGSGHQSSNYIYNPSLTICSINDGDVVYYNFPIKIKF</sequence>
<reference evidence="2 3" key="1">
    <citation type="submission" date="2019-12" db="EMBL/GenBank/DDBJ databases">
        <authorList>
            <person name="Lee S.D."/>
        </authorList>
    </citation>
    <scope>NUCLEOTIDE SEQUENCE [LARGE SCALE GENOMIC DNA]</scope>
    <source>
        <strain evidence="2 3">SAP-6</strain>
    </source>
</reference>
<gene>
    <name evidence="2" type="ORF">GRH90_24380</name>
</gene>
<protein>
    <submittedName>
        <fullName evidence="2">Phosphoprotein phosphatase</fullName>
    </submittedName>
</protein>
<dbReference type="Pfam" id="PF00149">
    <property type="entry name" value="Metallophos"/>
    <property type="match status" value="1"/>
</dbReference>
<dbReference type="InterPro" id="IPR004843">
    <property type="entry name" value="Calcineurin-like_PHP"/>
</dbReference>
<dbReference type="InterPro" id="IPR029052">
    <property type="entry name" value="Metallo-depent_PP-like"/>
</dbReference>
<dbReference type="EMBL" id="WUBS01000024">
    <property type="protein sequence ID" value="NDL65872.1"/>
    <property type="molecule type" value="Genomic_DNA"/>
</dbReference>
<feature type="domain" description="Calcineurin-like phosphoesterase" evidence="1">
    <location>
        <begin position="27"/>
        <end position="203"/>
    </location>
</feature>
<evidence type="ECO:0000313" key="3">
    <source>
        <dbReference type="Proteomes" id="UP000461443"/>
    </source>
</evidence>
<dbReference type="InterPro" id="IPR050126">
    <property type="entry name" value="Ap4A_hydrolase"/>
</dbReference>
<dbReference type="PANTHER" id="PTHR42850:SF4">
    <property type="entry name" value="ZINC-DEPENDENT ENDOPOLYPHOSPHATASE"/>
    <property type="match status" value="1"/>
</dbReference>
<keyword evidence="3" id="KW-1185">Reference proteome</keyword>
<dbReference type="Gene3D" id="3.60.21.10">
    <property type="match status" value="1"/>
</dbReference>
<accession>A0A845SR96</accession>
<dbReference type="RefSeq" id="WP_162368586.1">
    <property type="nucleotide sequence ID" value="NZ_WUBS01000024.1"/>
</dbReference>
<evidence type="ECO:0000259" key="1">
    <source>
        <dbReference type="Pfam" id="PF00149"/>
    </source>
</evidence>